<evidence type="ECO:0000256" key="1">
    <source>
        <dbReference type="ARBA" id="ARBA00022801"/>
    </source>
</evidence>
<dbReference type="Pfam" id="PF08530">
    <property type="entry name" value="PepX_C"/>
    <property type="match status" value="1"/>
</dbReference>
<evidence type="ECO:0000256" key="2">
    <source>
        <dbReference type="SAM" id="SignalP"/>
    </source>
</evidence>
<dbReference type="EMBL" id="JAAZQD010000001">
    <property type="protein sequence ID" value="NKZ37590.1"/>
    <property type="molecule type" value="Genomic_DNA"/>
</dbReference>
<dbReference type="SMART" id="SM00939">
    <property type="entry name" value="PepX_C"/>
    <property type="match status" value="1"/>
</dbReference>
<protein>
    <submittedName>
        <fullName evidence="4">CocE/NonD family hydrolase</fullName>
    </submittedName>
</protein>
<dbReference type="NCBIfam" id="TIGR00976">
    <property type="entry name" value="CocE_NonD"/>
    <property type="match status" value="1"/>
</dbReference>
<reference evidence="4 5" key="1">
    <citation type="journal article" date="2017" name="Int. J. Syst. Evol. Microbiol.">
        <title>Oleiagrimonas citrea sp. nov., a marine bacterium isolated from tidal flat sediment and emended description of the genus Oleiagrimonas Fang et al. 2015 and Oleiagrimonas soli.</title>
        <authorList>
            <person name="Yang S.H."/>
            <person name="Seo H.S."/>
            <person name="Seong C.N."/>
            <person name="Kwon K.K."/>
        </authorList>
    </citation>
    <scope>NUCLEOTIDE SEQUENCE [LARGE SCALE GENOMIC DNA]</scope>
    <source>
        <strain evidence="4 5">MEBiC09124</strain>
    </source>
</reference>
<dbReference type="InterPro" id="IPR029058">
    <property type="entry name" value="AB_hydrolase_fold"/>
</dbReference>
<keyword evidence="1 4" id="KW-0378">Hydrolase</keyword>
<keyword evidence="5" id="KW-1185">Reference proteome</keyword>
<name>A0A846ZJ97_9GAMM</name>
<dbReference type="Proteomes" id="UP000541636">
    <property type="component" value="Unassembled WGS sequence"/>
</dbReference>
<dbReference type="InterPro" id="IPR005674">
    <property type="entry name" value="CocE/Ser_esterase"/>
</dbReference>
<evidence type="ECO:0000313" key="4">
    <source>
        <dbReference type="EMBL" id="NKZ37590.1"/>
    </source>
</evidence>
<proteinExistence type="predicted"/>
<keyword evidence="2" id="KW-0732">Signal</keyword>
<feature type="domain" description="Xaa-Pro dipeptidyl-peptidase C-terminal" evidence="3">
    <location>
        <begin position="380"/>
        <end position="637"/>
    </location>
</feature>
<dbReference type="AlphaFoldDB" id="A0A846ZJ97"/>
<accession>A0A846ZJ97</accession>
<dbReference type="InterPro" id="IPR013736">
    <property type="entry name" value="Xaa-Pro_dipept_C"/>
</dbReference>
<dbReference type="Gene3D" id="2.60.120.260">
    <property type="entry name" value="Galactose-binding domain-like"/>
    <property type="match status" value="1"/>
</dbReference>
<dbReference type="InterPro" id="IPR008979">
    <property type="entry name" value="Galactose-bd-like_sf"/>
</dbReference>
<dbReference type="GO" id="GO:0008239">
    <property type="term" value="F:dipeptidyl-peptidase activity"/>
    <property type="evidence" value="ECO:0007669"/>
    <property type="project" value="InterPro"/>
</dbReference>
<evidence type="ECO:0000313" key="5">
    <source>
        <dbReference type="Proteomes" id="UP000541636"/>
    </source>
</evidence>
<feature type="signal peptide" evidence="2">
    <location>
        <begin position="1"/>
        <end position="23"/>
    </location>
</feature>
<dbReference type="Pfam" id="PF02129">
    <property type="entry name" value="Peptidase_S15"/>
    <property type="match status" value="1"/>
</dbReference>
<organism evidence="4 5">
    <name type="scientific">Oleiagrimonas citrea</name>
    <dbReference type="NCBI Taxonomy" id="1665687"/>
    <lineage>
        <taxon>Bacteria</taxon>
        <taxon>Pseudomonadati</taxon>
        <taxon>Pseudomonadota</taxon>
        <taxon>Gammaproteobacteria</taxon>
        <taxon>Lysobacterales</taxon>
        <taxon>Rhodanobacteraceae</taxon>
        <taxon>Oleiagrimonas</taxon>
    </lineage>
</organism>
<dbReference type="InterPro" id="IPR000383">
    <property type="entry name" value="Xaa-Pro-like_dom"/>
</dbReference>
<dbReference type="RefSeq" id="WP_168608181.1">
    <property type="nucleotide sequence ID" value="NZ_JAAZQD010000001.1"/>
</dbReference>
<dbReference type="SUPFAM" id="SSF49785">
    <property type="entry name" value="Galactose-binding domain-like"/>
    <property type="match status" value="1"/>
</dbReference>
<feature type="chain" id="PRO_5032387071" evidence="2">
    <location>
        <begin position="24"/>
        <end position="648"/>
    </location>
</feature>
<dbReference type="SUPFAM" id="SSF53474">
    <property type="entry name" value="alpha/beta-Hydrolases"/>
    <property type="match status" value="1"/>
</dbReference>
<sequence length="648" mass="73281">MSKATLRSALLALACIYSATLLAAPPSDIRHGNVTPDMIQTGSDIPGHWKQPEGNFDYVKREVMIPMRDGVKLHTVILMPKHAKNLPIILNRTPYQADGCAPNNSPHMVDAVWSGLKDFANGTFILVCQDIRGKYGSQGKYVMTRPPRGPLNPTKTDDTTDAWDTIDWLVKNLKQSNGKVGMMGSSYDGWTVVMALLHPHPALKVAVPESPMIDGWMGDDWYHYGALRQINLDYFTDQMTARGSGKSVPRENYDDYTNFLDAGSAGAYADAHGFKQLPWWNRFAAHPAYDAFWQLQALDKQVAKHPSSVPTMWLQGMWDQEDIYGAVHAWEALKKAGHGANNHLVIGPWWHSQINRDGWHMGPLKWPGNTTAQFRRNVMIPWFNHYLRDTPLKHSLPEAMIYNPVEKRWDRFREWKVASNQKLTPLYLQNRFGLGFDKPAGGSDSYVSDPAKPVPYLPRPIPAHDTDRWRTWLVHDQRFVETRPDVLSYVTPVLTKTVTIQGAPIADLYAKTTGTDGDFVVKLIDVYPGTYPSDPKMGGYELPVSMDIFRGRYRKSFSHPSPIPANEVQQYKFRLPTVNYEFKPGHRIMVQIQSTLFPLYDRNPQTYVPNILFAKPSDYRKATVTIEHGESGHSAVLLPVVESANTGR</sequence>
<comment type="caution">
    <text evidence="4">The sequence shown here is derived from an EMBL/GenBank/DDBJ whole genome shotgun (WGS) entry which is preliminary data.</text>
</comment>
<dbReference type="Gene3D" id="1.10.3020.10">
    <property type="entry name" value="alpha-amino acid ester hydrolase ( Helical cap domain)"/>
    <property type="match status" value="1"/>
</dbReference>
<gene>
    <name evidence="4" type="ORF">HF690_01320</name>
</gene>
<dbReference type="Gene3D" id="3.40.50.1820">
    <property type="entry name" value="alpha/beta hydrolase"/>
    <property type="match status" value="1"/>
</dbReference>
<evidence type="ECO:0000259" key="3">
    <source>
        <dbReference type="SMART" id="SM00939"/>
    </source>
</evidence>